<dbReference type="InterPro" id="IPR020568">
    <property type="entry name" value="Ribosomal_Su5_D2-typ_SF"/>
</dbReference>
<dbReference type="EMBL" id="BARU01031673">
    <property type="protein sequence ID" value="GAH62838.1"/>
    <property type="molecule type" value="Genomic_DNA"/>
</dbReference>
<name>X1IZ57_9ZZZZ</name>
<dbReference type="InterPro" id="IPR027065">
    <property type="entry name" value="Lon_Prtase"/>
</dbReference>
<protein>
    <recommendedName>
        <fullName evidence="1">Lon proteolytic domain-containing protein</fullName>
    </recommendedName>
</protein>
<dbReference type="Gene3D" id="3.30.230.10">
    <property type="match status" value="1"/>
</dbReference>
<dbReference type="Pfam" id="PF05362">
    <property type="entry name" value="Lon_C"/>
    <property type="match status" value="1"/>
</dbReference>
<proteinExistence type="predicted"/>
<dbReference type="InterPro" id="IPR014721">
    <property type="entry name" value="Ribsml_uS5_D2-typ_fold_subgr"/>
</dbReference>
<evidence type="ECO:0000313" key="2">
    <source>
        <dbReference type="EMBL" id="GAH62838.1"/>
    </source>
</evidence>
<dbReference type="GO" id="GO:0006508">
    <property type="term" value="P:proteolysis"/>
    <property type="evidence" value="ECO:0007669"/>
    <property type="project" value="InterPro"/>
</dbReference>
<evidence type="ECO:0000259" key="1">
    <source>
        <dbReference type="PROSITE" id="PS51786"/>
    </source>
</evidence>
<sequence>SKILAAQRAGLKKVIIPEKNKKDLKDIPKSVKKALDIKFVNNVDEVFDIAIEKEKKIKKKPVTEKAKYISA</sequence>
<dbReference type="GO" id="GO:0005524">
    <property type="term" value="F:ATP binding"/>
    <property type="evidence" value="ECO:0007669"/>
    <property type="project" value="InterPro"/>
</dbReference>
<feature type="non-terminal residue" evidence="2">
    <location>
        <position position="1"/>
    </location>
</feature>
<dbReference type="InterPro" id="IPR008269">
    <property type="entry name" value="Lon_proteolytic"/>
</dbReference>
<gene>
    <name evidence="2" type="ORF">S03H2_50061</name>
</gene>
<dbReference type="GO" id="GO:0004252">
    <property type="term" value="F:serine-type endopeptidase activity"/>
    <property type="evidence" value="ECO:0007669"/>
    <property type="project" value="InterPro"/>
</dbReference>
<dbReference type="GO" id="GO:0004176">
    <property type="term" value="F:ATP-dependent peptidase activity"/>
    <property type="evidence" value="ECO:0007669"/>
    <property type="project" value="InterPro"/>
</dbReference>
<dbReference type="SUPFAM" id="SSF54211">
    <property type="entry name" value="Ribosomal protein S5 domain 2-like"/>
    <property type="match status" value="1"/>
</dbReference>
<comment type="caution">
    <text evidence="2">The sequence shown here is derived from an EMBL/GenBank/DDBJ whole genome shotgun (WGS) entry which is preliminary data.</text>
</comment>
<accession>X1IZ57</accession>
<organism evidence="2">
    <name type="scientific">marine sediment metagenome</name>
    <dbReference type="NCBI Taxonomy" id="412755"/>
    <lineage>
        <taxon>unclassified sequences</taxon>
        <taxon>metagenomes</taxon>
        <taxon>ecological metagenomes</taxon>
    </lineage>
</organism>
<reference evidence="2" key="1">
    <citation type="journal article" date="2014" name="Front. Microbiol.">
        <title>High frequency of phylogenetically diverse reductive dehalogenase-homologous genes in deep subseafloor sedimentary metagenomes.</title>
        <authorList>
            <person name="Kawai M."/>
            <person name="Futagami T."/>
            <person name="Toyoda A."/>
            <person name="Takaki Y."/>
            <person name="Nishi S."/>
            <person name="Hori S."/>
            <person name="Arai W."/>
            <person name="Tsubouchi T."/>
            <person name="Morono Y."/>
            <person name="Uchiyama I."/>
            <person name="Ito T."/>
            <person name="Fujiyama A."/>
            <person name="Inagaki F."/>
            <person name="Takami H."/>
        </authorList>
    </citation>
    <scope>NUCLEOTIDE SEQUENCE</scope>
    <source>
        <strain evidence="2">Expedition CK06-06</strain>
    </source>
</reference>
<feature type="domain" description="Lon proteolytic" evidence="1">
    <location>
        <begin position="1"/>
        <end position="53"/>
    </location>
</feature>
<dbReference type="AlphaFoldDB" id="X1IZ57"/>
<dbReference type="PROSITE" id="PS51786">
    <property type="entry name" value="LON_PROTEOLYTIC"/>
    <property type="match status" value="1"/>
</dbReference>
<dbReference type="GO" id="GO:0030163">
    <property type="term" value="P:protein catabolic process"/>
    <property type="evidence" value="ECO:0007669"/>
    <property type="project" value="InterPro"/>
</dbReference>
<dbReference type="PANTHER" id="PTHR10046">
    <property type="entry name" value="ATP DEPENDENT LON PROTEASE FAMILY MEMBER"/>
    <property type="match status" value="1"/>
</dbReference>